<reference evidence="4 5" key="1">
    <citation type="submission" date="2015-10" db="EMBL/GenBank/DDBJ databases">
        <title>Genome sequencing of Penicillium freii.</title>
        <authorList>
            <person name="Nguyen H.D."/>
            <person name="Visagie C.M."/>
            <person name="Seifert K.A."/>
        </authorList>
    </citation>
    <scope>NUCLEOTIDE SEQUENCE [LARGE SCALE GENOMIC DNA]</scope>
    <source>
        <strain evidence="4 5">DAOM 242723</strain>
    </source>
</reference>
<gene>
    <name evidence="4" type="ORF">ACN42_g7220</name>
</gene>
<dbReference type="Pfam" id="PF01370">
    <property type="entry name" value="Epimerase"/>
    <property type="match status" value="1"/>
</dbReference>
<organism evidence="4 5">
    <name type="scientific">Penicillium freii</name>
    <dbReference type="NCBI Taxonomy" id="48697"/>
    <lineage>
        <taxon>Eukaryota</taxon>
        <taxon>Fungi</taxon>
        <taxon>Dikarya</taxon>
        <taxon>Ascomycota</taxon>
        <taxon>Pezizomycotina</taxon>
        <taxon>Eurotiomycetes</taxon>
        <taxon>Eurotiomycetidae</taxon>
        <taxon>Eurotiales</taxon>
        <taxon>Aspergillaceae</taxon>
        <taxon>Penicillium</taxon>
    </lineage>
</organism>
<protein>
    <recommendedName>
        <fullName evidence="3">NAD-dependent epimerase/dehydratase domain-containing protein</fullName>
    </recommendedName>
</protein>
<comment type="caution">
    <text evidence="4">The sequence shown here is derived from an EMBL/GenBank/DDBJ whole genome shotgun (WGS) entry which is preliminary data.</text>
</comment>
<evidence type="ECO:0000313" key="4">
    <source>
        <dbReference type="EMBL" id="KUM59914.1"/>
    </source>
</evidence>
<dbReference type="AlphaFoldDB" id="A0A101MG09"/>
<sequence>MSDIKDTIPRGSKILVTGANGFIGSHVVDLLLSLGYLVRGSIREPKPWLNELFDRKYGKGKFETCIVSDLTNGLEWEGAVKEIAGIIHVAADLSMNPDPNITILHAIKATVNLLKAASQQAAIKRFVLTSSSTAAYLPKPNEEGIVLTTGTWVKENDPPFVLNTVLPGITFGKILAPEIRGSTQSLVGNILKGDGAALEFLPPQWYVDVTDAARLHIIALLSPSVNFERIFAFAATHNWTEIIRILRKLRPGNLLIPPEPENEARDLSDVVPSRRAEQLLKSYFNRSGWVSLEETIADGISAV</sequence>
<keyword evidence="1" id="KW-0560">Oxidoreductase</keyword>
<dbReference type="Gene3D" id="3.40.50.720">
    <property type="entry name" value="NAD(P)-binding Rossmann-like Domain"/>
    <property type="match status" value="2"/>
</dbReference>
<feature type="domain" description="NAD-dependent epimerase/dehydratase" evidence="3">
    <location>
        <begin position="14"/>
        <end position="134"/>
    </location>
</feature>
<proteinExistence type="inferred from homology"/>
<dbReference type="InterPro" id="IPR036291">
    <property type="entry name" value="NAD(P)-bd_dom_sf"/>
</dbReference>
<dbReference type="PANTHER" id="PTHR10366">
    <property type="entry name" value="NAD DEPENDENT EPIMERASE/DEHYDRATASE"/>
    <property type="match status" value="1"/>
</dbReference>
<dbReference type="InterPro" id="IPR001509">
    <property type="entry name" value="Epimerase_deHydtase"/>
</dbReference>
<dbReference type="EMBL" id="LLXE01000200">
    <property type="protein sequence ID" value="KUM59914.1"/>
    <property type="molecule type" value="Genomic_DNA"/>
</dbReference>
<dbReference type="SUPFAM" id="SSF51735">
    <property type="entry name" value="NAD(P)-binding Rossmann-fold domains"/>
    <property type="match status" value="1"/>
</dbReference>
<dbReference type="PANTHER" id="PTHR10366:SF562">
    <property type="entry name" value="ALDEHYDE REDUCTASE II (AFU_ORTHOLOGUE AFUA_1G11360)"/>
    <property type="match status" value="1"/>
</dbReference>
<dbReference type="InterPro" id="IPR050425">
    <property type="entry name" value="NAD(P)_dehydrat-like"/>
</dbReference>
<dbReference type="GO" id="GO:0016616">
    <property type="term" value="F:oxidoreductase activity, acting on the CH-OH group of donors, NAD or NADP as acceptor"/>
    <property type="evidence" value="ECO:0007669"/>
    <property type="project" value="TreeGrafter"/>
</dbReference>
<name>A0A101MG09_PENFR</name>
<accession>A0A101MG09</accession>
<keyword evidence="5" id="KW-1185">Reference proteome</keyword>
<dbReference type="STRING" id="48697.A0A101MG09"/>
<evidence type="ECO:0000256" key="2">
    <source>
        <dbReference type="ARBA" id="ARBA00023445"/>
    </source>
</evidence>
<evidence type="ECO:0000313" key="5">
    <source>
        <dbReference type="Proteomes" id="UP000055045"/>
    </source>
</evidence>
<evidence type="ECO:0000259" key="3">
    <source>
        <dbReference type="Pfam" id="PF01370"/>
    </source>
</evidence>
<evidence type="ECO:0000256" key="1">
    <source>
        <dbReference type="ARBA" id="ARBA00023002"/>
    </source>
</evidence>
<dbReference type="Proteomes" id="UP000055045">
    <property type="component" value="Unassembled WGS sequence"/>
</dbReference>
<comment type="similarity">
    <text evidence="2">Belongs to the NAD(P)-dependent epimerase/dehydratase family. Dihydroflavonol-4-reductase subfamily.</text>
</comment>